<dbReference type="InterPro" id="IPR013022">
    <property type="entry name" value="Xyl_isomerase-like_TIM-brl"/>
</dbReference>
<dbReference type="InterPro" id="IPR036237">
    <property type="entry name" value="Xyl_isomerase-like_sf"/>
</dbReference>
<dbReference type="PANTHER" id="PTHR12110">
    <property type="entry name" value="HYDROXYPYRUVATE ISOMERASE"/>
    <property type="match status" value="1"/>
</dbReference>
<dbReference type="Proteomes" id="UP000070405">
    <property type="component" value="Unassembled WGS sequence"/>
</dbReference>
<evidence type="ECO:0000313" key="2">
    <source>
        <dbReference type="EMBL" id="KXB03083.1"/>
    </source>
</evidence>
<name>A0A133V9F6_9EURY</name>
<dbReference type="EMBL" id="LHYA01000044">
    <property type="protein sequence ID" value="KXB03083.1"/>
    <property type="molecule type" value="Genomic_DNA"/>
</dbReference>
<dbReference type="PANTHER" id="PTHR12110:SF21">
    <property type="entry name" value="XYLOSE ISOMERASE-LIKE TIM BARREL DOMAIN-CONTAINING PROTEIN"/>
    <property type="match status" value="1"/>
</dbReference>
<dbReference type="InterPro" id="IPR050312">
    <property type="entry name" value="IolE/XylAMocC-like"/>
</dbReference>
<dbReference type="GO" id="GO:0008270">
    <property type="term" value="F:zinc ion binding"/>
    <property type="evidence" value="ECO:0007669"/>
    <property type="project" value="InterPro"/>
</dbReference>
<dbReference type="SMART" id="SM00518">
    <property type="entry name" value="AP2Ec"/>
    <property type="match status" value="1"/>
</dbReference>
<gene>
    <name evidence="2" type="ORF">AKJ47_02880</name>
</gene>
<sequence>MDERMQIGVSTAIFWDYKKLDLPSAIFHSVEGLGFEAVEIHCEDPLFEGWSTEKAEATKKEIKDTLSTLDVGVSLHAPYHDLNIATLNARVEEEVIRQHKDCIETARFFGSEIVNVHPGFRSSRKFKREVVFQKMLQNFAEICEIAEDYGIIICVENLASKRKAMGVKISELKSIIKRVNDENLKLTLDVAHANTTDEEPRVYARELKDYIQHMHLSDNTGNDDHLSLGQGNIDFKEVLKKLQPYDGFLIVEGWIPEDEDPFLELDRTKLEEIREELAKP</sequence>
<evidence type="ECO:0000313" key="3">
    <source>
        <dbReference type="Proteomes" id="UP000070405"/>
    </source>
</evidence>
<dbReference type="Pfam" id="PF01261">
    <property type="entry name" value="AP_endonuc_2"/>
    <property type="match status" value="1"/>
</dbReference>
<organism evidence="2 3">
    <name type="scientific">candidate division MSBL1 archaeon SCGC-AAA261G05</name>
    <dbReference type="NCBI Taxonomy" id="1698276"/>
    <lineage>
        <taxon>Archaea</taxon>
        <taxon>Methanobacteriati</taxon>
        <taxon>Methanobacteriota</taxon>
        <taxon>candidate division MSBL1</taxon>
    </lineage>
</organism>
<dbReference type="GO" id="GO:0003677">
    <property type="term" value="F:DNA binding"/>
    <property type="evidence" value="ECO:0007669"/>
    <property type="project" value="InterPro"/>
</dbReference>
<protein>
    <recommendedName>
        <fullName evidence="1">Xylose isomerase-like TIM barrel domain-containing protein</fullName>
    </recommendedName>
</protein>
<dbReference type="AlphaFoldDB" id="A0A133V9F6"/>
<reference evidence="2 3" key="1">
    <citation type="journal article" date="2016" name="Sci. Rep.">
        <title>Metabolic traits of an uncultured archaeal lineage -MSBL1- from brine pools of the Red Sea.</title>
        <authorList>
            <person name="Mwirichia R."/>
            <person name="Alam I."/>
            <person name="Rashid M."/>
            <person name="Vinu M."/>
            <person name="Ba-Alawi W."/>
            <person name="Anthony Kamau A."/>
            <person name="Kamanda Ngugi D."/>
            <person name="Goker M."/>
            <person name="Klenk H.P."/>
            <person name="Bajic V."/>
            <person name="Stingl U."/>
        </authorList>
    </citation>
    <scope>NUCLEOTIDE SEQUENCE [LARGE SCALE GENOMIC DNA]</scope>
    <source>
        <strain evidence="2">SCGC-AAA261G05</strain>
    </source>
</reference>
<dbReference type="GO" id="GO:0006281">
    <property type="term" value="P:DNA repair"/>
    <property type="evidence" value="ECO:0007669"/>
    <property type="project" value="InterPro"/>
</dbReference>
<feature type="domain" description="Xylose isomerase-like TIM barrel" evidence="1">
    <location>
        <begin position="30"/>
        <end position="257"/>
    </location>
</feature>
<dbReference type="InterPro" id="IPR001719">
    <property type="entry name" value="AP_endonuc_2"/>
</dbReference>
<proteinExistence type="predicted"/>
<dbReference type="Gene3D" id="3.20.20.150">
    <property type="entry name" value="Divalent-metal-dependent TIM barrel enzymes"/>
    <property type="match status" value="1"/>
</dbReference>
<evidence type="ECO:0000259" key="1">
    <source>
        <dbReference type="Pfam" id="PF01261"/>
    </source>
</evidence>
<keyword evidence="3" id="KW-1185">Reference proteome</keyword>
<accession>A0A133V9F6</accession>
<comment type="caution">
    <text evidence="2">The sequence shown here is derived from an EMBL/GenBank/DDBJ whole genome shotgun (WGS) entry which is preliminary data.</text>
</comment>
<dbReference type="SUPFAM" id="SSF51658">
    <property type="entry name" value="Xylose isomerase-like"/>
    <property type="match status" value="1"/>
</dbReference>